<dbReference type="PANTHER" id="PTHR11532:SF57">
    <property type="entry name" value="CARBOXYPEPTIDASE D, B"/>
    <property type="match status" value="1"/>
</dbReference>
<dbReference type="GO" id="GO:0004181">
    <property type="term" value="F:metallocarboxypeptidase activity"/>
    <property type="evidence" value="ECO:0007669"/>
    <property type="project" value="TreeGrafter"/>
</dbReference>
<dbReference type="RefSeq" id="WP_238479929.1">
    <property type="nucleotide sequence ID" value="NZ_CP064786.1"/>
</dbReference>
<evidence type="ECO:0000256" key="1">
    <source>
        <dbReference type="ARBA" id="ARBA00022729"/>
    </source>
</evidence>
<name>A0A897MRX8_9EURY</name>
<feature type="compositionally biased region" description="Acidic residues" evidence="2">
    <location>
        <begin position="1394"/>
        <end position="1454"/>
    </location>
</feature>
<dbReference type="PANTHER" id="PTHR11532">
    <property type="entry name" value="PROTEASE M14 CARBOXYPEPTIDASE"/>
    <property type="match status" value="1"/>
</dbReference>
<protein>
    <submittedName>
        <fullName evidence="3">Transglutaminase-like cysteine protease</fullName>
    </submittedName>
</protein>
<sequence length="1479" mass="159657">MAVGTSRKLTKCRITILALFVVMAMVGGAIIASPAAAESDSTEHVLSGTVVDESDDPIEDADVFIQDDDTDELVAEVPTDADGEYEIELEEGDYVMAAEADGFLSPSPVTVTLNEDRTQNLELETAATIEGTVKDEDDTEIEDVSVSAEQDGSSYSTSTDEEGMYSIDVPEGDYTVTVSDYRFEGGSVDVFLEKGETKEEDLEATKLSTGTLEGEVTDRDGESLEEAFVDIQQDGEQVDFVRTDADGQYDIELADGEYTVFAAKDGFQFEQRTVTIDGDATTIEEFELEELVTLDGEVTDTDDNALDGVDISLVEDGETVEETETDTDGEYEVEVPTGEYTVEISDSVHEDLDEVVTLDESETKNFELEPLATGTLEGEVTDEDGEPLEGATIDVQHDQESVDFTQTDADGQYDIELEEGEYTTTVFKDGFEVEERTVNIEEDATSIENVELEESLTLEGEVTDEEGEPIEDARVSITQDGDFVDSVQTDEEANYEVELEEGEYNVRADADGFLSDFTTVNLDEDRTQDFELEIAGVVEGTVTDEDGDAVEGVRVTAGQDGFTGTRTDENGDYSIDVPEGENTVSITDSEFEDVSKKFSVEKGETVTQDLEATPLSIGTLEGAVTDKDNEDDPIGNVEVGIFQDGDFIESVETDDDGTYEVELGEGEYSLSIDEDGFASKERDTSIEEETTTTEDFELEPLETGVLEGEVTDEEGEPIEAARVSIFQDAESVGSVQTDEEGNYAVEVEEGDYDVSISADGFAGEEHRVSISEDDTTTVDAELEIAAEIAGKVTDADDNAVEGIFVGIKQDGVVVSITATDEDGHYSQDIAEGEYTVSITDATHDGDSEEVSLVSGETTTQDLEATPVSTGTLEGEVTDQDRNTMGGALISIYQDGVFTESVDSAEDGTYDVDLGEGEYTAVVDAEDGNTLIASITVEAGETTTEDIVLEETGTVKGTVLEDSNGELSDSTVKVEQDGEILYSFMTRADGYYEAPLPPGEYTLTGNANGYEEASHEVTVTENETVTQDFELELATGTVEGEAIDEDRDPIEDAQISITQDDEEVESISTDADGSYEAELPLGEYTVTIDEDEYEAQDHEVTVTEDETVTQDFELELATGTVEGEVLDEDEDVIEAVEVSITQDDEEVESVSTDEDGSYEAELVLGQYTVSVDEDGYEAQDHEVTITEDETVTQEFELELATGSLEGEVIGEDGDPIEDAQISILQDDEEVESVSTDDDGFYETELVLGEYTVSVDEDEYEAQDSEVTLVEGEISIQDFTLVAEEDDETDAGGGGAPSLGPAEFEVSIREAPDSVAAGETVSVEVAVENVGGTTGEQTITLEHDGDQIADDTLELSRDQQRFITLTGEVDEGADGEQTFILSSDDDAVETSLAVEAETEEETDESDETEEADEDDADEADTEETEDDSEEASDDSAEAEETDDEPAEDEIVEDDDQPGFGVTVAVIALLGLLVGTRLSRNE</sequence>
<keyword evidence="4" id="KW-1185">Reference proteome</keyword>
<dbReference type="GO" id="GO:0016485">
    <property type="term" value="P:protein processing"/>
    <property type="evidence" value="ECO:0007669"/>
    <property type="project" value="TreeGrafter"/>
</dbReference>
<dbReference type="Proteomes" id="UP000663586">
    <property type="component" value="Chromosome"/>
</dbReference>
<dbReference type="SUPFAM" id="SSF49464">
    <property type="entry name" value="Carboxypeptidase regulatory domain-like"/>
    <property type="match status" value="8"/>
</dbReference>
<dbReference type="GO" id="GO:0030115">
    <property type="term" value="C:S-layer"/>
    <property type="evidence" value="ECO:0007669"/>
    <property type="project" value="UniProtKB-SubCell"/>
</dbReference>
<dbReference type="GO" id="GO:0030246">
    <property type="term" value="F:carbohydrate binding"/>
    <property type="evidence" value="ECO:0007669"/>
    <property type="project" value="InterPro"/>
</dbReference>
<dbReference type="InterPro" id="IPR013784">
    <property type="entry name" value="Carb-bd-like_fold"/>
</dbReference>
<evidence type="ECO:0000313" key="3">
    <source>
        <dbReference type="EMBL" id="QSG02788.1"/>
    </source>
</evidence>
<dbReference type="KEGG" id="hara:AArcS_1577"/>
<dbReference type="NCBIfam" id="TIGR04126">
    <property type="entry name" value="PGF_CTERM"/>
    <property type="match status" value="1"/>
</dbReference>
<gene>
    <name evidence="3" type="ORF">AArcS_1577</name>
</gene>
<dbReference type="InterPro" id="IPR026371">
    <property type="entry name" value="PGF_CTERM"/>
</dbReference>
<evidence type="ECO:0000256" key="2">
    <source>
        <dbReference type="SAM" id="MobiDB-lite"/>
    </source>
</evidence>
<dbReference type="GO" id="GO:0006518">
    <property type="term" value="P:peptide metabolic process"/>
    <property type="evidence" value="ECO:0007669"/>
    <property type="project" value="TreeGrafter"/>
</dbReference>
<dbReference type="Pfam" id="PF13620">
    <property type="entry name" value="CarboxypepD_reg"/>
    <property type="match status" value="15"/>
</dbReference>
<organism evidence="3 4">
    <name type="scientific">Natranaeroarchaeum sulfidigenes</name>
    <dbReference type="NCBI Taxonomy" id="2784880"/>
    <lineage>
        <taxon>Archaea</taxon>
        <taxon>Methanobacteriati</taxon>
        <taxon>Methanobacteriota</taxon>
        <taxon>Stenosarchaea group</taxon>
        <taxon>Halobacteria</taxon>
        <taxon>Halobacteriales</taxon>
        <taxon>Natronoarchaeaceae</taxon>
        <taxon>Natranaeroarchaeum</taxon>
    </lineage>
</organism>
<feature type="compositionally biased region" description="Polar residues" evidence="2">
    <location>
        <begin position="147"/>
        <end position="158"/>
    </location>
</feature>
<dbReference type="InterPro" id="IPR013783">
    <property type="entry name" value="Ig-like_fold"/>
</dbReference>
<evidence type="ECO:0000313" key="4">
    <source>
        <dbReference type="Proteomes" id="UP000663586"/>
    </source>
</evidence>
<dbReference type="InterPro" id="IPR050753">
    <property type="entry name" value="Peptidase_M14_domain"/>
</dbReference>
<dbReference type="GeneID" id="70684960"/>
<keyword evidence="3" id="KW-0645">Protease</keyword>
<dbReference type="EMBL" id="CP064786">
    <property type="protein sequence ID" value="QSG02788.1"/>
    <property type="molecule type" value="Genomic_DNA"/>
</dbReference>
<dbReference type="Gene3D" id="2.60.40.10">
    <property type="entry name" value="Immunoglobulins"/>
    <property type="match status" value="1"/>
</dbReference>
<reference evidence="3" key="1">
    <citation type="submission" date="2020-11" db="EMBL/GenBank/DDBJ databases">
        <title>Carbohydrate-dependent, anaerobic sulfur respiration: A novel catabolism in halophilic archaea.</title>
        <authorList>
            <person name="Sorokin D.Y."/>
            <person name="Messina E."/>
            <person name="Smedile F."/>
            <person name="La Cono V."/>
            <person name="Hallsworth J.E."/>
            <person name="Yakimov M.M."/>
        </authorList>
    </citation>
    <scope>NUCLEOTIDE SEQUENCE</scope>
    <source>
        <strain evidence="3">AArc-S</strain>
    </source>
</reference>
<dbReference type="SUPFAM" id="SSF49452">
    <property type="entry name" value="Starch-binding domain-like"/>
    <property type="match status" value="6"/>
</dbReference>
<feature type="region of interest" description="Disordered" evidence="2">
    <location>
        <begin position="133"/>
        <end position="166"/>
    </location>
</feature>
<dbReference type="InterPro" id="IPR008969">
    <property type="entry name" value="CarboxyPept-like_regulatory"/>
</dbReference>
<accession>A0A897MRX8</accession>
<keyword evidence="1" id="KW-0732">Signal</keyword>
<proteinExistence type="predicted"/>
<keyword evidence="3" id="KW-0378">Hydrolase</keyword>
<dbReference type="SUPFAM" id="SSF49478">
    <property type="entry name" value="Cna protein B-type domain"/>
    <property type="match status" value="1"/>
</dbReference>
<dbReference type="GO" id="GO:0005886">
    <property type="term" value="C:plasma membrane"/>
    <property type="evidence" value="ECO:0007669"/>
    <property type="project" value="UniProtKB-SubCell"/>
</dbReference>
<dbReference type="GO" id="GO:0005615">
    <property type="term" value="C:extracellular space"/>
    <property type="evidence" value="ECO:0007669"/>
    <property type="project" value="TreeGrafter"/>
</dbReference>
<feature type="region of interest" description="Disordered" evidence="2">
    <location>
        <begin position="1365"/>
        <end position="1455"/>
    </location>
</feature>
<dbReference type="Gene3D" id="2.60.40.1120">
    <property type="entry name" value="Carboxypeptidase-like, regulatory domain"/>
    <property type="match status" value="15"/>
</dbReference>